<accession>A0ABQ6N1R6</accession>
<evidence type="ECO:0000256" key="7">
    <source>
        <dbReference type="SAM" id="MobiDB-lite"/>
    </source>
</evidence>
<name>A0ABQ6N1R6_9STRA</name>
<feature type="region of interest" description="Disordered" evidence="7">
    <location>
        <begin position="1"/>
        <end position="73"/>
    </location>
</feature>
<dbReference type="InterPro" id="IPR050082">
    <property type="entry name" value="RNA_methyltr_RlmE"/>
</dbReference>
<keyword evidence="10" id="KW-1185">Reference proteome</keyword>
<keyword evidence="5" id="KW-0949">S-adenosyl-L-methionine</keyword>
<dbReference type="InterPro" id="IPR029063">
    <property type="entry name" value="SAM-dependent_MTases_sf"/>
</dbReference>
<protein>
    <recommendedName>
        <fullName evidence="6">rRNA methyltransferase 2, mitochondrial</fullName>
    </recommendedName>
</protein>
<dbReference type="Proteomes" id="UP001165060">
    <property type="component" value="Unassembled WGS sequence"/>
</dbReference>
<dbReference type="Gene3D" id="3.40.50.150">
    <property type="entry name" value="Vaccinia Virus protein VP39"/>
    <property type="match status" value="1"/>
</dbReference>
<evidence type="ECO:0000256" key="2">
    <source>
        <dbReference type="ARBA" id="ARBA00022552"/>
    </source>
</evidence>
<evidence type="ECO:0000313" key="10">
    <source>
        <dbReference type="Proteomes" id="UP001165060"/>
    </source>
</evidence>
<evidence type="ECO:0000256" key="5">
    <source>
        <dbReference type="ARBA" id="ARBA00022691"/>
    </source>
</evidence>
<comment type="caution">
    <text evidence="9">The sequence shown here is derived from an EMBL/GenBank/DDBJ whole genome shotgun (WGS) entry which is preliminary data.</text>
</comment>
<dbReference type="Pfam" id="PF01728">
    <property type="entry name" value="FtsJ"/>
    <property type="match status" value="1"/>
</dbReference>
<feature type="domain" description="Ribosomal RNA methyltransferase FtsJ" evidence="8">
    <location>
        <begin position="71"/>
        <end position="279"/>
    </location>
</feature>
<keyword evidence="2" id="KW-0698">rRNA processing</keyword>
<dbReference type="SUPFAM" id="SSF53335">
    <property type="entry name" value="S-adenosyl-L-methionine-dependent methyltransferases"/>
    <property type="match status" value="1"/>
</dbReference>
<organism evidence="9 10">
    <name type="scientific">Tetraparma gracilis</name>
    <dbReference type="NCBI Taxonomy" id="2962635"/>
    <lineage>
        <taxon>Eukaryota</taxon>
        <taxon>Sar</taxon>
        <taxon>Stramenopiles</taxon>
        <taxon>Ochrophyta</taxon>
        <taxon>Bolidophyceae</taxon>
        <taxon>Parmales</taxon>
        <taxon>Triparmaceae</taxon>
        <taxon>Tetraparma</taxon>
    </lineage>
</organism>
<evidence type="ECO:0000259" key="8">
    <source>
        <dbReference type="Pfam" id="PF01728"/>
    </source>
</evidence>
<keyword evidence="3" id="KW-0489">Methyltransferase</keyword>
<evidence type="ECO:0000256" key="4">
    <source>
        <dbReference type="ARBA" id="ARBA00022679"/>
    </source>
</evidence>
<evidence type="ECO:0000313" key="9">
    <source>
        <dbReference type="EMBL" id="GMI37382.1"/>
    </source>
</evidence>
<dbReference type="PANTHER" id="PTHR10920:SF18">
    <property type="entry name" value="RRNA METHYLTRANSFERASE 2, MITOCHONDRIAL"/>
    <property type="match status" value="1"/>
</dbReference>
<proteinExistence type="inferred from homology"/>
<sequence length="280" mass="29508">MGRASRDPYGVSAAPKPGGVSGRRKNRPRSERGGGGAPAEDPYAPASVSGGATVLAPPDHFSPPPPYSPSVSRASHKLDSILHSHLLALPAPATVLDLGAAPGGWSDCIGHYLSCWPGGAPPEKPLVVAVDLLRHPVPPALHQFETHQLGPETAARLPGILARQSGPLYAQLTHDFLTLDLALLPKPDLLLSDIAPSTTGMSSLDTDNQNQMALRVLALAEASLKRGGSAVVKIYNAGDRALLEEIGEVAGRVFRRVKRVKPRGSRGESREMFLLGLGRR</sequence>
<comment type="similarity">
    <text evidence="1">Belongs to the class I-like SAM-binding methyltransferase superfamily. RNA methyltransferase RlmE family.</text>
</comment>
<dbReference type="InterPro" id="IPR002877">
    <property type="entry name" value="RNA_MeTrfase_FtsJ_dom"/>
</dbReference>
<evidence type="ECO:0000256" key="3">
    <source>
        <dbReference type="ARBA" id="ARBA00022603"/>
    </source>
</evidence>
<evidence type="ECO:0000256" key="6">
    <source>
        <dbReference type="ARBA" id="ARBA00041184"/>
    </source>
</evidence>
<keyword evidence="4" id="KW-0808">Transferase</keyword>
<dbReference type="PANTHER" id="PTHR10920">
    <property type="entry name" value="RIBOSOMAL RNA METHYLTRANSFERASE"/>
    <property type="match status" value="1"/>
</dbReference>
<evidence type="ECO:0000256" key="1">
    <source>
        <dbReference type="ARBA" id="ARBA00009258"/>
    </source>
</evidence>
<dbReference type="EMBL" id="BRYB01001972">
    <property type="protein sequence ID" value="GMI37382.1"/>
    <property type="molecule type" value="Genomic_DNA"/>
</dbReference>
<gene>
    <name evidence="9" type="ORF">TeGR_g11846</name>
</gene>
<reference evidence="9 10" key="1">
    <citation type="journal article" date="2023" name="Commun. Biol.">
        <title>Genome analysis of Parmales, the sister group of diatoms, reveals the evolutionary specialization of diatoms from phago-mixotrophs to photoautotrophs.</title>
        <authorList>
            <person name="Ban H."/>
            <person name="Sato S."/>
            <person name="Yoshikawa S."/>
            <person name="Yamada K."/>
            <person name="Nakamura Y."/>
            <person name="Ichinomiya M."/>
            <person name="Sato N."/>
            <person name="Blanc-Mathieu R."/>
            <person name="Endo H."/>
            <person name="Kuwata A."/>
            <person name="Ogata H."/>
        </authorList>
    </citation>
    <scope>NUCLEOTIDE SEQUENCE [LARGE SCALE GENOMIC DNA]</scope>
</reference>